<dbReference type="SUPFAM" id="SSF53756">
    <property type="entry name" value="UDP-Glycosyltransferase/glycogen phosphorylase"/>
    <property type="match status" value="1"/>
</dbReference>
<gene>
    <name evidence="2" type="ORF">PES01_38730</name>
</gene>
<accession>A0A510Y153</accession>
<dbReference type="GO" id="GO:1901135">
    <property type="term" value="P:carbohydrate derivative metabolic process"/>
    <property type="evidence" value="ECO:0007669"/>
    <property type="project" value="UniProtKB-ARBA"/>
</dbReference>
<protein>
    <submittedName>
        <fullName evidence="2">Glycosyl transferase</fullName>
    </submittedName>
</protein>
<organism evidence="2 3">
    <name type="scientific">Pseudoalteromonas espejiana</name>
    <dbReference type="NCBI Taxonomy" id="28107"/>
    <lineage>
        <taxon>Bacteria</taxon>
        <taxon>Pseudomonadati</taxon>
        <taxon>Pseudomonadota</taxon>
        <taxon>Gammaproteobacteria</taxon>
        <taxon>Alteromonadales</taxon>
        <taxon>Pseudoalteromonadaceae</taxon>
        <taxon>Pseudoalteromonas</taxon>
    </lineage>
</organism>
<keyword evidence="3" id="KW-1185">Reference proteome</keyword>
<dbReference type="GO" id="GO:0016757">
    <property type="term" value="F:glycosyltransferase activity"/>
    <property type="evidence" value="ECO:0007669"/>
    <property type="project" value="InterPro"/>
</dbReference>
<proteinExistence type="predicted"/>
<dbReference type="OrthoDB" id="9768937at2"/>
<evidence type="ECO:0000259" key="1">
    <source>
        <dbReference type="Pfam" id="PF00534"/>
    </source>
</evidence>
<feature type="domain" description="Glycosyl transferase family 1" evidence="1">
    <location>
        <begin position="231"/>
        <end position="380"/>
    </location>
</feature>
<dbReference type="InterPro" id="IPR001296">
    <property type="entry name" value="Glyco_trans_1"/>
</dbReference>
<reference evidence="2 3" key="1">
    <citation type="submission" date="2019-07" db="EMBL/GenBank/DDBJ databases">
        <title>Whole genome shotgun sequence of Pseudoalteromonas espejiana NBRC 102222.</title>
        <authorList>
            <person name="Hosoyama A."/>
            <person name="Uohara A."/>
            <person name="Ohji S."/>
            <person name="Ichikawa N."/>
        </authorList>
    </citation>
    <scope>NUCLEOTIDE SEQUENCE [LARGE SCALE GENOMIC DNA]</scope>
    <source>
        <strain evidence="2 3">NBRC 102222</strain>
    </source>
</reference>
<evidence type="ECO:0000313" key="2">
    <source>
        <dbReference type="EMBL" id="GEK57028.1"/>
    </source>
</evidence>
<dbReference type="RefSeq" id="WP_089346575.1">
    <property type="nucleotide sequence ID" value="NZ_BJUM01000073.1"/>
</dbReference>
<name>A0A510Y153_9GAMM</name>
<dbReference type="PANTHER" id="PTHR12526">
    <property type="entry name" value="GLYCOSYLTRANSFERASE"/>
    <property type="match status" value="1"/>
</dbReference>
<dbReference type="AlphaFoldDB" id="A0A510Y153"/>
<dbReference type="Pfam" id="PF00534">
    <property type="entry name" value="Glycos_transf_1"/>
    <property type="match status" value="1"/>
</dbReference>
<dbReference type="Gene3D" id="3.40.50.2000">
    <property type="entry name" value="Glycogen Phosphorylase B"/>
    <property type="match status" value="2"/>
</dbReference>
<sequence>MNKLKILIVMKTMNIGGAERSLIGLLSSIDYEKCDVSLKLFHHEGDFLPLIPAPVKIIPNDPLYSNYERPLRKVLFSKYFRFGVARLIGKIECYIYRKRNKIPYSSWIAQQYTHKNIINKLPQIPGNYDMAINFLGVPDVVCKKVVAKIRLGWVHTDYEQLSVNEELDIRVYSELDYIINVSKDCNEIFKLKYPSLNHKAKVIENILSKKSIVKQSNLNVAMEDMPRVISEQIILSIGRYCRAKNFDNIPKIAKNLLEYGCRFKWYIIGYGSEEDIIRDNIDKLGLSDVVILLGKKANPYPYIKKCDIYVQPSRYEGKSVTVREAQILGKPVVITDYATAPSQINNGVDGIIVPMENTKCALQLSKIMSDKILLSKLAKYCDSADFGNEEEINTLYKLAGKVQ</sequence>
<comment type="caution">
    <text evidence="2">The sequence shown here is derived from an EMBL/GenBank/DDBJ whole genome shotgun (WGS) entry which is preliminary data.</text>
</comment>
<keyword evidence="2" id="KW-0808">Transferase</keyword>
<dbReference type="CDD" id="cd03811">
    <property type="entry name" value="GT4_GT28_WabH-like"/>
    <property type="match status" value="1"/>
</dbReference>
<evidence type="ECO:0000313" key="3">
    <source>
        <dbReference type="Proteomes" id="UP000321419"/>
    </source>
</evidence>
<dbReference type="EMBL" id="BJUM01000073">
    <property type="protein sequence ID" value="GEK57028.1"/>
    <property type="molecule type" value="Genomic_DNA"/>
</dbReference>
<dbReference type="Proteomes" id="UP000321419">
    <property type="component" value="Unassembled WGS sequence"/>
</dbReference>